<keyword evidence="4 6" id="KW-0472">Membrane</keyword>
<keyword evidence="3 6" id="KW-1133">Transmembrane helix</keyword>
<evidence type="ECO:0000313" key="7">
    <source>
        <dbReference type="EMBL" id="CDJ59768.1"/>
    </source>
</evidence>
<dbReference type="Proteomes" id="UP000030763">
    <property type="component" value="Unassembled WGS sequence"/>
</dbReference>
<dbReference type="AlphaFoldDB" id="U6M9P7"/>
<reference evidence="7" key="1">
    <citation type="submission" date="2013-10" db="EMBL/GenBank/DDBJ databases">
        <title>Genomic analysis of the causative agents of coccidiosis in chickens.</title>
        <authorList>
            <person name="Reid A.J."/>
            <person name="Blake D."/>
            <person name="Billington K."/>
            <person name="Browne H."/>
            <person name="Dunn M."/>
            <person name="Hung S."/>
            <person name="Kawahara F."/>
            <person name="Miranda-Saavedra D."/>
            <person name="Mourier T."/>
            <person name="Nagra H."/>
            <person name="Otto T.D."/>
            <person name="Rawlings N."/>
            <person name="Sanchez A."/>
            <person name="Sanders M."/>
            <person name="Subramaniam C."/>
            <person name="Tay Y."/>
            <person name="Dear P."/>
            <person name="Doerig C."/>
            <person name="Gruber A."/>
            <person name="Parkinson J."/>
            <person name="Shirley M."/>
            <person name="Wan K.L."/>
            <person name="Berriman M."/>
            <person name="Tomley F."/>
            <person name="Pain A."/>
        </authorList>
    </citation>
    <scope>NUCLEOTIDE SEQUENCE [LARGE SCALE GENOMIC DNA]</scope>
    <source>
        <strain evidence="7">Weybridge</strain>
    </source>
</reference>
<keyword evidence="2 6" id="KW-0812">Transmembrane</keyword>
<feature type="compositionally biased region" description="Polar residues" evidence="5">
    <location>
        <begin position="448"/>
        <end position="468"/>
    </location>
</feature>
<feature type="transmembrane region" description="Helical" evidence="6">
    <location>
        <begin position="755"/>
        <end position="775"/>
    </location>
</feature>
<dbReference type="PANTHER" id="PTHR43184">
    <property type="entry name" value="MAJOR FACILITATOR SUPERFAMILY TRANSPORTER 16, ISOFORM B"/>
    <property type="match status" value="1"/>
</dbReference>
<comment type="subcellular location">
    <subcellularLocation>
        <location evidence="1">Membrane</location>
        <topology evidence="1">Multi-pass membrane protein</topology>
    </subcellularLocation>
</comment>
<evidence type="ECO:0000256" key="1">
    <source>
        <dbReference type="ARBA" id="ARBA00004141"/>
    </source>
</evidence>
<evidence type="ECO:0000256" key="2">
    <source>
        <dbReference type="ARBA" id="ARBA00022692"/>
    </source>
</evidence>
<feature type="transmembrane region" description="Helical" evidence="6">
    <location>
        <begin position="324"/>
        <end position="343"/>
    </location>
</feature>
<feature type="transmembrane region" description="Helical" evidence="6">
    <location>
        <begin position="288"/>
        <end position="312"/>
    </location>
</feature>
<evidence type="ECO:0000313" key="8">
    <source>
        <dbReference type="Proteomes" id="UP000030763"/>
    </source>
</evidence>
<dbReference type="Gene3D" id="1.20.1250.20">
    <property type="entry name" value="MFS general substrate transporter like domains"/>
    <property type="match status" value="1"/>
</dbReference>
<protein>
    <submittedName>
        <fullName evidence="7">Uncharacterized protein</fullName>
    </submittedName>
</protein>
<evidence type="ECO:0000256" key="4">
    <source>
        <dbReference type="ARBA" id="ARBA00023136"/>
    </source>
</evidence>
<feature type="compositionally biased region" description="Low complexity" evidence="5">
    <location>
        <begin position="426"/>
        <end position="438"/>
    </location>
</feature>
<evidence type="ECO:0000256" key="6">
    <source>
        <dbReference type="SAM" id="Phobius"/>
    </source>
</evidence>
<dbReference type="RefSeq" id="XP_013336413.1">
    <property type="nucleotide sequence ID" value="XM_013480959.1"/>
</dbReference>
<evidence type="ECO:0000256" key="5">
    <source>
        <dbReference type="SAM" id="MobiDB-lite"/>
    </source>
</evidence>
<feature type="transmembrane region" description="Helical" evidence="6">
    <location>
        <begin position="714"/>
        <end position="735"/>
    </location>
</feature>
<feature type="region of interest" description="Disordered" evidence="5">
    <location>
        <begin position="637"/>
        <end position="666"/>
    </location>
</feature>
<keyword evidence="8" id="KW-1185">Reference proteome</keyword>
<proteinExistence type="predicted"/>
<feature type="transmembrane region" description="Helical" evidence="6">
    <location>
        <begin position="253"/>
        <end position="276"/>
    </location>
</feature>
<feature type="region of interest" description="Disordered" evidence="5">
    <location>
        <begin position="411"/>
        <end position="491"/>
    </location>
</feature>
<sequence length="778" mass="82142">MSSAGCLYSSNYPVPVGGLKMGRATEFPPPLHYSVAATPDLSAGSEHRGAFRCTTSSCSPDAVSASVDGEEGSRFLGEVTFNPPVGMAAGVRAHQQRGDQQEQSEQQEQPRIHMCFSGLPVGGLRLFAVSYLAQADTEKAAHAVLATSKVAPAEKAAAELKPAPPNAADAQIDEGGGVFAAAQMPEDVGLCEPADSNSTSLFLFDEAAPGAGTAAAAATAADQGGLKERLRLAGTSVLGDPVPVRSVELTFRVLVLCCSCAYFSVKFVRYTLVFWLPFFLCRQAQLSVAAAGLSSVAFDLGGAAGAVLTGLAGDRLCKGRRLSLAAALCAATGIALFFVQFSAQRMVDIRLAEDDLQLYRQLSLLHLQKRLQESFTQLNERYDFDLSVSETNRKSKLKIKLAEREDILFLTPEEAEDNDPTMVQGNSSSNSNSDSSNNRMPAADTRRLSSANGHSNHQQRPIKSSIYTFQLKAKRQQQQQQQPDRHNKCTDSINLQEGTLPAHSGNGPLFVAAVAGVAAVSQQEQQQHQHREGRLQQQQEVRRLQSILPLHFVFKDPPLPPDENNSKRPKTVKHGGLRIDTAAASDNAATTTSTPAATPVATATRAAADISVVPERSTSTAAETVAAFTTKGAAATASENAPAASEDASASSEASETSATGGQNHEDYPVATLSAREEEAVLALLQQQSVSKTELHLELTAKSAALEMQARSNLLLLLSCMLLVGLLNAGPDAILGAAAAQDLLELSDVPLRNCAAIAAFINAVGAVGALLQVLAHKP</sequence>
<dbReference type="VEuPathDB" id="ToxoDB:EMWEY_00024810"/>
<dbReference type="EMBL" id="HG720814">
    <property type="protein sequence ID" value="CDJ59768.1"/>
    <property type="molecule type" value="Genomic_DNA"/>
</dbReference>
<feature type="compositionally biased region" description="Low complexity" evidence="5">
    <location>
        <begin position="637"/>
        <end position="659"/>
    </location>
</feature>
<dbReference type="InterPro" id="IPR036259">
    <property type="entry name" value="MFS_trans_sf"/>
</dbReference>
<dbReference type="GO" id="GO:0005789">
    <property type="term" value="C:endoplasmic reticulum membrane"/>
    <property type="evidence" value="ECO:0007669"/>
    <property type="project" value="TreeGrafter"/>
</dbReference>
<dbReference type="GeneID" id="25336467"/>
<reference evidence="7" key="2">
    <citation type="submission" date="2013-10" db="EMBL/GenBank/DDBJ databases">
        <authorList>
            <person name="Aslett M."/>
        </authorList>
    </citation>
    <scope>NUCLEOTIDE SEQUENCE [LARGE SCALE GENOMIC DNA]</scope>
    <source>
        <strain evidence="7">Weybridge</strain>
    </source>
</reference>
<feature type="region of interest" description="Disordered" evidence="5">
    <location>
        <begin position="554"/>
        <end position="574"/>
    </location>
</feature>
<gene>
    <name evidence="7" type="ORF">EMWEY_00024810</name>
</gene>
<name>U6M9P7_EIMMA</name>
<dbReference type="PANTHER" id="PTHR43184:SF12">
    <property type="entry name" value="SUGAR PHOSPHATE EXCHANGER 3"/>
    <property type="match status" value="1"/>
</dbReference>
<dbReference type="OMA" id="WAPATCA"/>
<evidence type="ECO:0000256" key="3">
    <source>
        <dbReference type="ARBA" id="ARBA00022989"/>
    </source>
</evidence>
<dbReference type="SUPFAM" id="SSF103473">
    <property type="entry name" value="MFS general substrate transporter"/>
    <property type="match status" value="1"/>
</dbReference>
<accession>U6M9P7</accession>
<organism evidence="7 8">
    <name type="scientific">Eimeria maxima</name>
    <name type="common">Coccidian parasite</name>
    <dbReference type="NCBI Taxonomy" id="5804"/>
    <lineage>
        <taxon>Eukaryota</taxon>
        <taxon>Sar</taxon>
        <taxon>Alveolata</taxon>
        <taxon>Apicomplexa</taxon>
        <taxon>Conoidasida</taxon>
        <taxon>Coccidia</taxon>
        <taxon>Eucoccidiorida</taxon>
        <taxon>Eimeriorina</taxon>
        <taxon>Eimeriidae</taxon>
        <taxon>Eimeria</taxon>
    </lineage>
</organism>